<dbReference type="Proteomes" id="UP000623107">
    <property type="component" value="Unassembled WGS sequence"/>
</dbReference>
<keyword evidence="2" id="KW-1185">Reference proteome</keyword>
<comment type="caution">
    <text evidence="1">The sequence shown here is derived from an EMBL/GenBank/DDBJ whole genome shotgun (WGS) entry which is preliminary data.</text>
</comment>
<evidence type="ECO:0000313" key="2">
    <source>
        <dbReference type="Proteomes" id="UP000623107"/>
    </source>
</evidence>
<dbReference type="RefSeq" id="WP_194260016.1">
    <property type="nucleotide sequence ID" value="NZ_JABCQG010000010.1"/>
</dbReference>
<sequence length="79" mass="8895">MSKDFSDINPGILAAAATLAVRKYESALECFVIEEARKSFGGITREEFINAGMHEDWLKQDILDVMFVNEVERLNGQSK</sequence>
<accession>A0ABR9Y689</accession>
<name>A0ABR9Y689_9PROT</name>
<proteinExistence type="predicted"/>
<reference evidence="1 2" key="2">
    <citation type="submission" date="2020-11" db="EMBL/GenBank/DDBJ databases">
        <title>Description of novel Gluconobacter species.</title>
        <authorList>
            <person name="Cleenwerck I."/>
            <person name="Cnockaert M."/>
            <person name="Borremans W."/>
            <person name="Wieme A.D."/>
            <person name="De Vuyst L."/>
            <person name="Vandamme P."/>
        </authorList>
    </citation>
    <scope>NUCLEOTIDE SEQUENCE [LARGE SCALE GENOMIC DNA]</scope>
    <source>
        <strain evidence="1 2">LMG 31484</strain>
    </source>
</reference>
<protein>
    <submittedName>
        <fullName evidence="1">Uncharacterized protein</fullName>
    </submittedName>
</protein>
<organism evidence="1 2">
    <name type="scientific">Gluconobacter vitians</name>
    <dbReference type="NCBI Taxonomy" id="2728102"/>
    <lineage>
        <taxon>Bacteria</taxon>
        <taxon>Pseudomonadati</taxon>
        <taxon>Pseudomonadota</taxon>
        <taxon>Alphaproteobacteria</taxon>
        <taxon>Acetobacterales</taxon>
        <taxon>Acetobacteraceae</taxon>
        <taxon>Gluconobacter</taxon>
    </lineage>
</organism>
<reference evidence="2" key="1">
    <citation type="submission" date="2020-04" db="EMBL/GenBank/DDBJ databases">
        <title>Description of novel Gluconacetobacter.</title>
        <authorList>
            <person name="Sombolestani A."/>
        </authorList>
    </citation>
    <scope>NUCLEOTIDE SEQUENCE [LARGE SCALE GENOMIC DNA]</scope>
    <source>
        <strain evidence="2">LMG 31484</strain>
    </source>
</reference>
<evidence type="ECO:0000313" key="1">
    <source>
        <dbReference type="EMBL" id="MBF0859387.1"/>
    </source>
</evidence>
<gene>
    <name evidence="1" type="ORF">HKD24_09190</name>
</gene>
<dbReference type="EMBL" id="JABCQG010000010">
    <property type="protein sequence ID" value="MBF0859387.1"/>
    <property type="molecule type" value="Genomic_DNA"/>
</dbReference>